<reference evidence="1 2" key="1">
    <citation type="journal article" date="2003" name="Proc. Natl. Acad. Sci. U.S.A.">
        <title>Genome sequence of the cyanobacterium Prochlorococcus marinus SS120, a nearly minimal oxyphototrophic genome.</title>
        <authorList>
            <person name="Dufresne A."/>
            <person name="Salanoubat M."/>
            <person name="Partensky F."/>
            <person name="Artiguenave F."/>
            <person name="Axmann I.M."/>
            <person name="Barbe V."/>
            <person name="Duprat S."/>
            <person name="Galperin M.Y."/>
            <person name="Koonin E.V."/>
            <person name="Le Gall F."/>
            <person name="Makarova K.S."/>
            <person name="Ostrowski M."/>
            <person name="Oztas S."/>
            <person name="Robert C."/>
            <person name="Rogozin I.B."/>
            <person name="Scanlan D.J."/>
            <person name="Tandeau de Marsac N."/>
            <person name="Weissenbach J."/>
            <person name="Wincker P."/>
            <person name="Wolf Y.I."/>
            <person name="Hess W.R."/>
        </authorList>
    </citation>
    <scope>NUCLEOTIDE SEQUENCE [LARGE SCALE GENOMIC DNA]</scope>
    <source>
        <strain evidence="2">SARG / CCMP1375 / SS120</strain>
    </source>
</reference>
<gene>
    <name evidence="1" type="ordered locus">Pro_0814</name>
</gene>
<dbReference type="eggNOG" id="ENOG5030NS0">
    <property type="taxonomic scope" value="Bacteria"/>
</dbReference>
<sequence>MTIAHKQTEILSKSTHDAIIDQLRACNTPSEILAFEKWFDNTVNVGPLYTVICDLLRNRSISRCTASKWFETLLKSRDEKLNSLDRDI</sequence>
<dbReference type="KEGG" id="pma:Pro_0814"/>
<dbReference type="AlphaFoldDB" id="Q7VCC6"/>
<dbReference type="HOGENOM" id="CLU_189948_0_0_3"/>
<evidence type="ECO:0000313" key="1">
    <source>
        <dbReference type="EMBL" id="AAP99858.1"/>
    </source>
</evidence>
<dbReference type="Proteomes" id="UP000001420">
    <property type="component" value="Chromosome"/>
</dbReference>
<dbReference type="EnsemblBacteria" id="AAP99858">
    <property type="protein sequence ID" value="AAP99858"/>
    <property type="gene ID" value="Pro_0814"/>
</dbReference>
<dbReference type="OrthoDB" id="542185at2"/>
<dbReference type="STRING" id="167539.Pro_0814"/>
<dbReference type="RefSeq" id="WP_011124966.1">
    <property type="nucleotide sequence ID" value="NC_005042.1"/>
</dbReference>
<proteinExistence type="predicted"/>
<evidence type="ECO:0000313" key="2">
    <source>
        <dbReference type="Proteomes" id="UP000001420"/>
    </source>
</evidence>
<keyword evidence="2" id="KW-1185">Reference proteome</keyword>
<protein>
    <submittedName>
        <fullName evidence="1">Uncharacterized protein</fullName>
    </submittedName>
</protein>
<dbReference type="PATRIC" id="fig|167539.5.peg.861"/>
<accession>Q7VCC6</accession>
<name>Q7VCC6_PROMA</name>
<organism evidence="1 2">
    <name type="scientific">Prochlorococcus marinus (strain SARG / CCMP1375 / SS120)</name>
    <dbReference type="NCBI Taxonomy" id="167539"/>
    <lineage>
        <taxon>Bacteria</taxon>
        <taxon>Bacillati</taxon>
        <taxon>Cyanobacteriota</taxon>
        <taxon>Cyanophyceae</taxon>
        <taxon>Synechococcales</taxon>
        <taxon>Prochlorococcaceae</taxon>
        <taxon>Prochlorococcus</taxon>
    </lineage>
</organism>
<dbReference type="EMBL" id="AE017126">
    <property type="protein sequence ID" value="AAP99858.1"/>
    <property type="molecule type" value="Genomic_DNA"/>
</dbReference>